<evidence type="ECO:0000256" key="1">
    <source>
        <dbReference type="SAM" id="Phobius"/>
    </source>
</evidence>
<dbReference type="Proteomes" id="UP000199087">
    <property type="component" value="Unassembled WGS sequence"/>
</dbReference>
<dbReference type="RefSeq" id="WP_090629806.1">
    <property type="nucleotide sequence ID" value="NZ_CVRB01000001.1"/>
</dbReference>
<sequence>MKIWNFLQQRFGWIGVVLTFLVAAFPKAFAKIGATIKFLVVGYWLQMSVLTIILLLLFVSRLLLKQQKG</sequence>
<dbReference type="AlphaFoldDB" id="A0A0U1NQR1"/>
<organism evidence="2 3">
    <name type="scientific">Neobacillus massiliamazoniensis</name>
    <dbReference type="NCBI Taxonomy" id="1499688"/>
    <lineage>
        <taxon>Bacteria</taxon>
        <taxon>Bacillati</taxon>
        <taxon>Bacillota</taxon>
        <taxon>Bacilli</taxon>
        <taxon>Bacillales</taxon>
        <taxon>Bacillaceae</taxon>
        <taxon>Neobacillus</taxon>
    </lineage>
</organism>
<gene>
    <name evidence="2" type="ORF">BN000_00264</name>
</gene>
<evidence type="ECO:0000313" key="2">
    <source>
        <dbReference type="EMBL" id="CRK80381.1"/>
    </source>
</evidence>
<dbReference type="EMBL" id="CVRB01000001">
    <property type="protein sequence ID" value="CRK80381.1"/>
    <property type="molecule type" value="Genomic_DNA"/>
</dbReference>
<evidence type="ECO:0000313" key="3">
    <source>
        <dbReference type="Proteomes" id="UP000199087"/>
    </source>
</evidence>
<reference evidence="3" key="1">
    <citation type="submission" date="2015-05" db="EMBL/GenBank/DDBJ databases">
        <authorList>
            <person name="Urmite Genomes"/>
        </authorList>
    </citation>
    <scope>NUCLEOTIDE SEQUENCE [LARGE SCALE GENOMIC DNA]</scope>
    <source>
        <strain evidence="3">LF1</strain>
    </source>
</reference>
<keyword evidence="1" id="KW-0812">Transmembrane</keyword>
<keyword evidence="1" id="KW-0472">Membrane</keyword>
<accession>A0A0U1NQR1</accession>
<name>A0A0U1NQR1_9BACI</name>
<keyword evidence="3" id="KW-1185">Reference proteome</keyword>
<proteinExistence type="predicted"/>
<feature type="transmembrane region" description="Helical" evidence="1">
    <location>
        <begin position="40"/>
        <end position="64"/>
    </location>
</feature>
<protein>
    <submittedName>
        <fullName evidence="2">Uncharacterized protein</fullName>
    </submittedName>
</protein>
<keyword evidence="1" id="KW-1133">Transmembrane helix</keyword>